<organism evidence="1 2">
    <name type="scientific">Violaceomyces palustris</name>
    <dbReference type="NCBI Taxonomy" id="1673888"/>
    <lineage>
        <taxon>Eukaryota</taxon>
        <taxon>Fungi</taxon>
        <taxon>Dikarya</taxon>
        <taxon>Basidiomycota</taxon>
        <taxon>Ustilaginomycotina</taxon>
        <taxon>Ustilaginomycetes</taxon>
        <taxon>Violaceomycetales</taxon>
        <taxon>Violaceomycetaceae</taxon>
        <taxon>Violaceomyces</taxon>
    </lineage>
</organism>
<dbReference type="Proteomes" id="UP000245626">
    <property type="component" value="Unassembled WGS sequence"/>
</dbReference>
<dbReference type="EMBL" id="KZ820102">
    <property type="protein sequence ID" value="PWN49065.1"/>
    <property type="molecule type" value="Genomic_DNA"/>
</dbReference>
<name>A0ACD0NTK0_9BASI</name>
<protein>
    <submittedName>
        <fullName evidence="1">Uncharacterized protein</fullName>
    </submittedName>
</protein>
<evidence type="ECO:0000313" key="2">
    <source>
        <dbReference type="Proteomes" id="UP000245626"/>
    </source>
</evidence>
<accession>A0ACD0NTK0</accession>
<proteinExistence type="predicted"/>
<sequence>MTNSPLPSLEEFSSHNRFKRSSQTSQPNLRPLLPHTRTHAQTPFPHPKIRFEIESDRKCRIDSPIPFFRLPSSGSYFSLFLYALHFFLLPFILSQAHRHPHFHHR</sequence>
<keyword evidence="2" id="KW-1185">Reference proteome</keyword>
<reference evidence="1 2" key="1">
    <citation type="journal article" date="2018" name="Mol. Biol. Evol.">
        <title>Broad Genomic Sampling Reveals a Smut Pathogenic Ancestry of the Fungal Clade Ustilaginomycotina.</title>
        <authorList>
            <person name="Kijpornyongpan T."/>
            <person name="Mondo S.J."/>
            <person name="Barry K."/>
            <person name="Sandor L."/>
            <person name="Lee J."/>
            <person name="Lipzen A."/>
            <person name="Pangilinan J."/>
            <person name="LaButti K."/>
            <person name="Hainaut M."/>
            <person name="Henrissat B."/>
            <person name="Grigoriev I.V."/>
            <person name="Spatafora J.W."/>
            <person name="Aime M.C."/>
        </authorList>
    </citation>
    <scope>NUCLEOTIDE SEQUENCE [LARGE SCALE GENOMIC DNA]</scope>
    <source>
        <strain evidence="1 2">SA 807</strain>
    </source>
</reference>
<evidence type="ECO:0000313" key="1">
    <source>
        <dbReference type="EMBL" id="PWN49065.1"/>
    </source>
</evidence>
<gene>
    <name evidence="1" type="ORF">IE53DRAFT_165759</name>
</gene>